<dbReference type="Proteomes" id="UP000582837">
    <property type="component" value="Unassembled WGS sequence"/>
</dbReference>
<dbReference type="EMBL" id="JACHIA010000003">
    <property type="protein sequence ID" value="MBB6070079.1"/>
    <property type="molecule type" value="Genomic_DNA"/>
</dbReference>
<dbReference type="RefSeq" id="WP_170039823.1">
    <property type="nucleotide sequence ID" value="NZ_JABDTL010000002.1"/>
</dbReference>
<protein>
    <submittedName>
        <fullName evidence="4">Uncharacterized protein</fullName>
    </submittedName>
</protein>
<name>A0A841GTV4_9BACT</name>
<accession>A0A841GTV4</accession>
<proteinExistence type="predicted"/>
<keyword evidence="2" id="KW-1133">Transmembrane helix</keyword>
<keyword evidence="2" id="KW-0812">Transmembrane</keyword>
<gene>
    <name evidence="4" type="ORF">HNQ61_001696</name>
</gene>
<evidence type="ECO:0000256" key="2">
    <source>
        <dbReference type="SAM" id="Phobius"/>
    </source>
</evidence>
<reference evidence="4 5" key="1">
    <citation type="submission" date="2020-08" db="EMBL/GenBank/DDBJ databases">
        <title>Genomic Encyclopedia of Type Strains, Phase IV (KMG-IV): sequencing the most valuable type-strain genomes for metagenomic binning, comparative biology and taxonomic classification.</title>
        <authorList>
            <person name="Goeker M."/>
        </authorList>
    </citation>
    <scope>NUCLEOTIDE SEQUENCE [LARGE SCALE GENOMIC DNA]</scope>
    <source>
        <strain evidence="4 5">DSM 29007</strain>
    </source>
</reference>
<keyword evidence="5" id="KW-1185">Reference proteome</keyword>
<evidence type="ECO:0000313" key="4">
    <source>
        <dbReference type="EMBL" id="MBB6070079.1"/>
    </source>
</evidence>
<dbReference type="PROSITE" id="PS51257">
    <property type="entry name" value="PROKAR_LIPOPROTEIN"/>
    <property type="match status" value="1"/>
</dbReference>
<keyword evidence="3" id="KW-0732">Signal</keyword>
<feature type="transmembrane region" description="Helical" evidence="2">
    <location>
        <begin position="159"/>
        <end position="180"/>
    </location>
</feature>
<feature type="region of interest" description="Disordered" evidence="1">
    <location>
        <begin position="253"/>
        <end position="324"/>
    </location>
</feature>
<feature type="compositionally biased region" description="Low complexity" evidence="1">
    <location>
        <begin position="300"/>
        <end position="318"/>
    </location>
</feature>
<organism evidence="4 5">
    <name type="scientific">Longimicrobium terrae</name>
    <dbReference type="NCBI Taxonomy" id="1639882"/>
    <lineage>
        <taxon>Bacteria</taxon>
        <taxon>Pseudomonadati</taxon>
        <taxon>Gemmatimonadota</taxon>
        <taxon>Longimicrobiia</taxon>
        <taxon>Longimicrobiales</taxon>
        <taxon>Longimicrobiaceae</taxon>
        <taxon>Longimicrobium</taxon>
    </lineage>
</organism>
<feature type="chain" id="PRO_5032628033" evidence="3">
    <location>
        <begin position="26"/>
        <end position="324"/>
    </location>
</feature>
<evidence type="ECO:0000256" key="1">
    <source>
        <dbReference type="SAM" id="MobiDB-lite"/>
    </source>
</evidence>
<feature type="compositionally biased region" description="Low complexity" evidence="1">
    <location>
        <begin position="276"/>
        <end position="290"/>
    </location>
</feature>
<feature type="signal peptide" evidence="3">
    <location>
        <begin position="1"/>
        <end position="25"/>
    </location>
</feature>
<sequence length="324" mass="34856">MHRLKAHIRVLALCACALLASCVRPTETNFRKTATPRADEYSRLLIRQMLARDTTAMRRKFSPALLQIPHAADSLAAFARYFPGGVKQVKLVGVNAQWTSYVTTRVLTYEARSKDDKYAVIQVQTLEDELHNLYVNGFYVQQLEGPIPQPAPLIPMPGAPWWIIGILLLGGGIFAITQMFKKRPSRDPRDVPLFPATPRKGAPPAPVARPRPDAQPQHTPEAMSYVAPALVLNQAADATTARLEPAGQADAECAPLADSDGSFNPLTRCEPGSGLADSATAESESSTGAGFDSSPDSSHGTGSDASYDSGTSSSYDSGSDVRFD</sequence>
<evidence type="ECO:0000256" key="3">
    <source>
        <dbReference type="SAM" id="SignalP"/>
    </source>
</evidence>
<keyword evidence="2" id="KW-0472">Membrane</keyword>
<comment type="caution">
    <text evidence="4">The sequence shown here is derived from an EMBL/GenBank/DDBJ whole genome shotgun (WGS) entry which is preliminary data.</text>
</comment>
<evidence type="ECO:0000313" key="5">
    <source>
        <dbReference type="Proteomes" id="UP000582837"/>
    </source>
</evidence>
<feature type="region of interest" description="Disordered" evidence="1">
    <location>
        <begin position="184"/>
        <end position="220"/>
    </location>
</feature>
<dbReference type="AlphaFoldDB" id="A0A841GTV4"/>